<accession>A0AAE9XS19</accession>
<dbReference type="InterPro" id="IPR006433">
    <property type="entry name" value="Prohead_protease"/>
</dbReference>
<dbReference type="AlphaFoldDB" id="A0AAE9XS19"/>
<keyword evidence="3" id="KW-0378">Hydrolase</keyword>
<name>A0AAE9XS19_9PROT</name>
<keyword evidence="2 5" id="KW-0645">Protease</keyword>
<evidence type="ECO:0000313" key="6">
    <source>
        <dbReference type="Proteomes" id="UP001217500"/>
    </source>
</evidence>
<dbReference type="KEGG" id="gso:PH603_04845"/>
<evidence type="ECO:0000256" key="1">
    <source>
        <dbReference type="ARBA" id="ARBA00022612"/>
    </source>
</evidence>
<evidence type="ECO:0000259" key="4">
    <source>
        <dbReference type="Pfam" id="PF04586"/>
    </source>
</evidence>
<dbReference type="InterPro" id="IPR054613">
    <property type="entry name" value="Peptidase_S78_dom"/>
</dbReference>
<feature type="domain" description="Prohead serine protease" evidence="4">
    <location>
        <begin position="12"/>
        <end position="149"/>
    </location>
</feature>
<gene>
    <name evidence="5" type="ORF">PH603_04845</name>
</gene>
<sequence length="312" mass="33063">MHDVIDLKLEAKAAGPAGTFEGYGAVFGNVDRDGDRLAKGAFAESLKVRMPALLWQHNAKEPIGCFDHVAEDARGLHVKGRLSMEGRGKEAYDLLKMGALDGLSIGFVTREASRDVAAGVRTILKADLMEISLVTFPANELARVAAVKSAPEISSPRGLEHFLREAGLTRMQAKAVTAKGYKGLARSSDDQSAMIATMMARLARKDAGVVSVEAPPGQFGAWVRLPATGFGREDFDYLVNFSGAGELVGAIELEVAYQGLHGPATARTIAGGLSAPSGSLTLRLPGGSWQEPQVRARSLAPFGQNIRVTYSG</sequence>
<dbReference type="NCBIfam" id="TIGR01543">
    <property type="entry name" value="proheadase_HK97"/>
    <property type="match status" value="1"/>
</dbReference>
<evidence type="ECO:0000313" key="5">
    <source>
        <dbReference type="EMBL" id="WCL55084.1"/>
    </source>
</evidence>
<dbReference type="GO" id="GO:0006508">
    <property type="term" value="P:proteolysis"/>
    <property type="evidence" value="ECO:0007669"/>
    <property type="project" value="UniProtKB-KW"/>
</dbReference>
<keyword evidence="1" id="KW-1188">Viral release from host cell</keyword>
<keyword evidence="6" id="KW-1185">Reference proteome</keyword>
<evidence type="ECO:0000256" key="3">
    <source>
        <dbReference type="ARBA" id="ARBA00022801"/>
    </source>
</evidence>
<dbReference type="GO" id="GO:0008233">
    <property type="term" value="F:peptidase activity"/>
    <property type="evidence" value="ECO:0007669"/>
    <property type="project" value="UniProtKB-KW"/>
</dbReference>
<dbReference type="RefSeq" id="WP_289504843.1">
    <property type="nucleotide sequence ID" value="NZ_CP116805.1"/>
</dbReference>
<proteinExistence type="predicted"/>
<dbReference type="Pfam" id="PF04586">
    <property type="entry name" value="Peptidase_S78"/>
    <property type="match status" value="1"/>
</dbReference>
<organism evidence="5 6">
    <name type="scientific">Gimibacter soli</name>
    <dbReference type="NCBI Taxonomy" id="3024400"/>
    <lineage>
        <taxon>Bacteria</taxon>
        <taxon>Pseudomonadati</taxon>
        <taxon>Pseudomonadota</taxon>
        <taxon>Alphaproteobacteria</taxon>
        <taxon>Kordiimonadales</taxon>
        <taxon>Temperatibacteraceae</taxon>
        <taxon>Gimibacter</taxon>
    </lineage>
</organism>
<dbReference type="Proteomes" id="UP001217500">
    <property type="component" value="Chromosome"/>
</dbReference>
<evidence type="ECO:0000256" key="2">
    <source>
        <dbReference type="ARBA" id="ARBA00022670"/>
    </source>
</evidence>
<reference evidence="5" key="1">
    <citation type="submission" date="2023-01" db="EMBL/GenBank/DDBJ databases">
        <title>The genome sequence of Kordiimonadaceae bacterium 6D33.</title>
        <authorList>
            <person name="Liu Y."/>
        </authorList>
    </citation>
    <scope>NUCLEOTIDE SEQUENCE</scope>
    <source>
        <strain evidence="5">6D33</strain>
    </source>
</reference>
<dbReference type="EMBL" id="CP116805">
    <property type="protein sequence ID" value="WCL55084.1"/>
    <property type="molecule type" value="Genomic_DNA"/>
</dbReference>
<protein>
    <submittedName>
        <fullName evidence="5">HK97 family phage prohead protease</fullName>
    </submittedName>
</protein>